<accession>A0A8T1WU36</accession>
<organism evidence="2 3">
    <name type="scientific">Phytophthora boehmeriae</name>
    <dbReference type="NCBI Taxonomy" id="109152"/>
    <lineage>
        <taxon>Eukaryota</taxon>
        <taxon>Sar</taxon>
        <taxon>Stramenopiles</taxon>
        <taxon>Oomycota</taxon>
        <taxon>Peronosporomycetes</taxon>
        <taxon>Peronosporales</taxon>
        <taxon>Peronosporaceae</taxon>
        <taxon>Phytophthora</taxon>
    </lineage>
</organism>
<feature type="transmembrane region" description="Helical" evidence="1">
    <location>
        <begin position="74"/>
        <end position="96"/>
    </location>
</feature>
<keyword evidence="3" id="KW-1185">Reference proteome</keyword>
<name>A0A8T1WU36_9STRA</name>
<evidence type="ECO:0000256" key="1">
    <source>
        <dbReference type="SAM" id="Phobius"/>
    </source>
</evidence>
<keyword evidence="1" id="KW-1133">Transmembrane helix</keyword>
<comment type="caution">
    <text evidence="2">The sequence shown here is derived from an EMBL/GenBank/DDBJ whole genome shotgun (WGS) entry which is preliminary data.</text>
</comment>
<keyword evidence="1" id="KW-0472">Membrane</keyword>
<proteinExistence type="predicted"/>
<sequence length="307" mass="34902">MSREIFLRMYAMYSIVMTVRMVFTFSILTVAWKWYFPPILVVILAILNDSTILTISKDNVVPLPHPDSWKLREVFISSITFGLWLTLWTIVLFAIVNNSTGFESTGVENLCVGCMKNECHDFFQDQYQTCVMENNATGCGEMDGSVPQAARVSDLFEDLSDVHLNDLPNDEKPSAEVAYNQFVYAYTLDEGGAAYEGDYDAFAAAELGKSVVFIGNDEGAHHEPRELLRLRVGLQQLELYVDARQRDDWPWYPAKERVVGWIKYPTDRIAVIGCRGGYTLVAWLWATVWLSLGLIKFAVIYILTRNT</sequence>
<feature type="transmembrane region" description="Helical" evidence="1">
    <location>
        <begin position="282"/>
        <end position="303"/>
    </location>
</feature>
<reference evidence="2" key="1">
    <citation type="submission" date="2021-02" db="EMBL/GenBank/DDBJ databases">
        <authorList>
            <person name="Palmer J.M."/>
        </authorList>
    </citation>
    <scope>NUCLEOTIDE SEQUENCE</scope>
    <source>
        <strain evidence="2">SCRP23</strain>
    </source>
</reference>
<evidence type="ECO:0000313" key="3">
    <source>
        <dbReference type="Proteomes" id="UP000693981"/>
    </source>
</evidence>
<gene>
    <name evidence="2" type="ORF">PHYBOEH_003956</name>
</gene>
<evidence type="ECO:0000313" key="2">
    <source>
        <dbReference type="EMBL" id="KAG7395289.1"/>
    </source>
</evidence>
<keyword evidence="1" id="KW-0812">Transmembrane</keyword>
<protein>
    <submittedName>
        <fullName evidence="2">Uncharacterized protein</fullName>
    </submittedName>
</protein>
<dbReference type="AlphaFoldDB" id="A0A8T1WU36"/>
<dbReference type="OrthoDB" id="116380at2759"/>
<dbReference type="Proteomes" id="UP000693981">
    <property type="component" value="Unassembled WGS sequence"/>
</dbReference>
<dbReference type="PANTHER" id="PTHR42861">
    <property type="entry name" value="CALCIUM-TRANSPORTING ATPASE"/>
    <property type="match status" value="1"/>
</dbReference>
<dbReference type="EMBL" id="JAGDFL010000215">
    <property type="protein sequence ID" value="KAG7395289.1"/>
    <property type="molecule type" value="Genomic_DNA"/>
</dbReference>